<dbReference type="PANTHER" id="PTHR35530:SF1">
    <property type="entry name" value="2-HYDROXYMUCONATE TAUTOMERASE"/>
    <property type="match status" value="1"/>
</dbReference>
<feature type="domain" description="4-oxalocrotonate tautomerase-like" evidence="5">
    <location>
        <begin position="2"/>
        <end position="61"/>
    </location>
</feature>
<dbReference type="RefSeq" id="WP_339088185.1">
    <property type="nucleotide sequence ID" value="NZ_LR743507.1"/>
</dbReference>
<dbReference type="InterPro" id="IPR014347">
    <property type="entry name" value="Tautomerase/MIF_sf"/>
</dbReference>
<dbReference type="SUPFAM" id="SSF55331">
    <property type="entry name" value="Tautomerase/MIF"/>
    <property type="match status" value="1"/>
</dbReference>
<evidence type="ECO:0000256" key="2">
    <source>
        <dbReference type="ARBA" id="ARBA00023235"/>
    </source>
</evidence>
<dbReference type="NCBIfam" id="TIGR00013">
    <property type="entry name" value="taut"/>
    <property type="match status" value="1"/>
</dbReference>
<organism evidence="6">
    <name type="scientific">Variovorax paradoxus</name>
    <dbReference type="NCBI Taxonomy" id="34073"/>
    <lineage>
        <taxon>Bacteria</taxon>
        <taxon>Pseudomonadati</taxon>
        <taxon>Pseudomonadota</taxon>
        <taxon>Betaproteobacteria</taxon>
        <taxon>Burkholderiales</taxon>
        <taxon>Comamonadaceae</taxon>
        <taxon>Variovorax</taxon>
    </lineage>
</organism>
<keyword evidence="2 4" id="KW-0413">Isomerase</keyword>
<evidence type="ECO:0000256" key="1">
    <source>
        <dbReference type="ARBA" id="ARBA00006723"/>
    </source>
</evidence>
<accession>A0A679IZ30</accession>
<feature type="active site" description="Proton acceptor; via imino nitrogen" evidence="3">
    <location>
        <position position="2"/>
    </location>
</feature>
<dbReference type="Gene3D" id="3.30.429.10">
    <property type="entry name" value="Macrophage Migration Inhibitory Factor"/>
    <property type="match status" value="1"/>
</dbReference>
<reference evidence="6" key="1">
    <citation type="submission" date="2019-12" db="EMBL/GenBank/DDBJ databases">
        <authorList>
            <person name="Cremers G."/>
        </authorList>
    </citation>
    <scope>NUCLEOTIDE SEQUENCE</scope>
    <source>
        <strain evidence="6">Vvax</strain>
    </source>
</reference>
<name>A0A679IZ30_VARPD</name>
<comment type="similarity">
    <text evidence="1 4">Belongs to the 4-oxalocrotonate tautomerase family.</text>
</comment>
<evidence type="ECO:0000313" key="6">
    <source>
        <dbReference type="EMBL" id="CAA2099815.1"/>
    </source>
</evidence>
<dbReference type="InterPro" id="IPR018191">
    <property type="entry name" value="4-OT"/>
</dbReference>
<protein>
    <recommendedName>
        <fullName evidence="4">Tautomerase</fullName>
        <ecNumber evidence="4">5.3.2.-</ecNumber>
    </recommendedName>
</protein>
<dbReference type="AlphaFoldDB" id="A0A679IZ30"/>
<dbReference type="EMBL" id="LR743507">
    <property type="protein sequence ID" value="CAA2099815.1"/>
    <property type="molecule type" value="Genomic_DNA"/>
</dbReference>
<proteinExistence type="inferred from homology"/>
<dbReference type="Pfam" id="PF01361">
    <property type="entry name" value="Tautomerase"/>
    <property type="match status" value="1"/>
</dbReference>
<sequence length="73" mass="7964">MPLVTIRLARRDPPASKEQKAALIAGATKLMQDVLGKRPEDVTVLIDEIDPDNWGQGGESATVLRQRRREAGG</sequence>
<dbReference type="PANTHER" id="PTHR35530">
    <property type="entry name" value="TAUTOMERASE-RELATED"/>
    <property type="match status" value="1"/>
</dbReference>
<evidence type="ECO:0000256" key="3">
    <source>
        <dbReference type="PIRSR" id="PIRSR618191-1"/>
    </source>
</evidence>
<gene>
    <name evidence="6" type="ORF">VVAX_00427</name>
</gene>
<evidence type="ECO:0000259" key="5">
    <source>
        <dbReference type="Pfam" id="PF01361"/>
    </source>
</evidence>
<dbReference type="GO" id="GO:0016853">
    <property type="term" value="F:isomerase activity"/>
    <property type="evidence" value="ECO:0007669"/>
    <property type="project" value="UniProtKB-UniRule"/>
</dbReference>
<evidence type="ECO:0000256" key="4">
    <source>
        <dbReference type="RuleBase" id="RU362032"/>
    </source>
</evidence>
<dbReference type="InterPro" id="IPR004370">
    <property type="entry name" value="4-OT-like_dom"/>
</dbReference>
<dbReference type="EC" id="5.3.2.-" evidence="4"/>